<protein>
    <recommendedName>
        <fullName evidence="2">SLH domain-containing protein</fullName>
    </recommendedName>
</protein>
<evidence type="ECO:0000256" key="1">
    <source>
        <dbReference type="SAM" id="MobiDB-lite"/>
    </source>
</evidence>
<dbReference type="Proteomes" id="UP000317036">
    <property type="component" value="Unassembled WGS sequence"/>
</dbReference>
<dbReference type="RefSeq" id="WP_144851952.1">
    <property type="nucleotide sequence ID" value="NZ_VNJI01000038.1"/>
</dbReference>
<reference evidence="3 4" key="1">
    <citation type="submission" date="2019-07" db="EMBL/GenBank/DDBJ databases">
        <authorList>
            <person name="Kim J."/>
        </authorList>
    </citation>
    <scope>NUCLEOTIDE SEQUENCE [LARGE SCALE GENOMIC DNA]</scope>
    <source>
        <strain evidence="3 4">JC52</strain>
    </source>
</reference>
<accession>A0A559K5H1</accession>
<evidence type="ECO:0000259" key="2">
    <source>
        <dbReference type="PROSITE" id="PS51272"/>
    </source>
</evidence>
<dbReference type="PANTHER" id="PTHR43308:SF5">
    <property type="entry name" value="S-LAYER PROTEIN _ PEPTIDOGLYCAN ENDO-BETA-N-ACETYLGLUCOSAMINIDASE"/>
    <property type="match status" value="1"/>
</dbReference>
<proteinExistence type="predicted"/>
<keyword evidence="4" id="KW-1185">Reference proteome</keyword>
<feature type="domain" description="SLH" evidence="2">
    <location>
        <begin position="3056"/>
        <end position="3119"/>
    </location>
</feature>
<dbReference type="InterPro" id="IPR059177">
    <property type="entry name" value="GH29D-like_dom"/>
</dbReference>
<dbReference type="InterPro" id="IPR001119">
    <property type="entry name" value="SLH_dom"/>
</dbReference>
<dbReference type="PANTHER" id="PTHR43308">
    <property type="entry name" value="OUTER MEMBRANE PROTEIN ALPHA-RELATED"/>
    <property type="match status" value="1"/>
</dbReference>
<evidence type="ECO:0000313" key="4">
    <source>
        <dbReference type="Proteomes" id="UP000317036"/>
    </source>
</evidence>
<comment type="caution">
    <text evidence="3">The sequence shown here is derived from an EMBL/GenBank/DDBJ whole genome shotgun (WGS) entry which is preliminary data.</text>
</comment>
<dbReference type="InterPro" id="IPR051465">
    <property type="entry name" value="Cell_Envelope_Struct_Comp"/>
</dbReference>
<dbReference type="Pfam" id="PF13290">
    <property type="entry name" value="CHB_HEX_C_1"/>
    <property type="match status" value="2"/>
</dbReference>
<sequence length="3146" mass="318383">MARRQKSIIAIVFAVLVMVIAAGTGAYMVSATPDRWTDHADVSWYNPTYTTFKIDSAAKLAGVAKLVNDGVSPAPNNWVINGLSGKILEIDRNLDLSAYEWVPIGVEGKPFKGTLIASGAAMAAQNVNTFEIQGMKITSNLTYSGFIGLMDGESNATLGSFTFTNTGSINLPTVTQDVYVGAAVGKMVGNSTVYNIINNVPITVDTVTKVTYAGGIVGQGEGTISGSVNAGPVNALGSDVYAGGITGAADKSGLIIKKVTNNGAITATSMSSKNTYVGGIAGYSAVSIKMDEDATLISNTGVITGVNGLNNYVGGILGKVSGLVTFSQNTTNSGAVNVTAPTAISSTAGGLVGALNTATTNTLDFPFVNTGSITNNGGSNVYTGGIAGYIEGLLTWNKNFTGTVGITASGKDHVYTGGLLGYLTGDLSLKGTAKNTGAIQVSGGGTAGKPDEAYTGGLVGYGVGRVLFDSTAANAYENSGSITVTGGTGVYTGGIVSNRAYATTTGTLSTNVNSTGNISVTGSSKLYTGGFIGWLPADSADKTITGATFANQITVTAAASSQGSTVSTGGVVGYSLNGTINSSTFKGQLNATGGGLNTFTGGIAGYVDGGSINNATSEKTSAQFATITSDGNVGGIAGYLKGTIEAPKVNFTAITVNTVNGFAGGIAGTAQGTINGATVGDPSASATGSSSVKLAASTGIDRMTAGGIVGQNDNVLTVTNGLVTRSALLSEVGRSGHVLGSVAGLATVDAKLGVAGTPIQVKQVDMDILSDNTVVGGAIGINHSPLAYLAVENLNVKSIPASTVKFGGIAGVQDVVLPSTTAGDFVFSAKSITVTAQGSNEEIGGLFGEMTKNNPMSLADNVKITATGNANQLGGAAGKSTGMLNNIQVKGSHLEANGDGSEAGGIVGHSEVPDNSAQPAGITNVWVHASGDDPLVKTTGSNDVAGGIVGYAKNTEIKDFQVEAELPDTATLMLTGAGAKAGGLAGQMKNSQILGDAVKTNSDNVLMMSTAAAANSYIGGIAGYIDNTRLEKVFSGTVNMIVNSPNSTVGGMAGYNLGSNTAILINNNTAALSLKINPSAASNIVGGLVGLNEHRTGDPVPDPSTAVSTIQNSRYVGTLSVNAPSTVTGGMVGENRSLIANGSISDKNAVISKGDSSVVGGLVGLNTGQGTLYYDYSNANLTVEGQGTLVGGLIGENRGQVIASYVDIDITSAAHGVDGDSVYLGGLVGRNSGTMDKSYSVSKVTANGNYTIVGGLVGEHASGSITNSYAAKEVIANGDHSYAGGLLGRITNGTVTTAYSAGRVSAVDGSLAGGFAGRYDSANRELLYKTYYVKDVANDINADLPDFADGSLIWLYSPGRLGTILTSTLQDRSYFPGLSGWDFNTTWRYGSLNAEYKYPELIRTANSGGDNTGSGSDVNANINWYTRDQGAINFEIKSEAELAGLAAIVNGSIPGVTKFDFAGRTIKVTSPIHIQSKQWVPIGATEDNTFQGTFNGNSLLIDGLNMPSGDAFSGLFGVIGQQGKVMSIKMEPLSIAGGQYAGALAGVNKGTVTGINVSLLNGVKISGATVGGMIGKNTGSIASLTLNLDGGSRVEGVGANAVVGGVIGDNTSTINPSVMAINSTDGSVGSSAASAIVGGFIGKQAGDVTGFTMNVGANYRITSSGASAIIGGVAGKQASGKADSMTLSLTNVTLEAQGDQSILGGVIGQSDANNVISNITVTTQRDGQQLTGTGVVGGIVGMKDGKGANAFDLDNVKVEKVVLATTDPSTQAVLGGIAGKLNNAALRQASMSSGLKAAGAKVTAGGIAGEANDSILYMVDVQSDIISSSKTGETLVGGVAGVVSSSDINKSFDFGKLVPFYRGIYNATVSTKGIKAVGLDNGPDLFVGGIAGKNQSASIYHASSATSITVSGAKTAAVGGIAGYSSGIMVNDVAHSAIAADTSRVYHVGGVVGQAAGGEFHYSNASAAGGESITVGSAVTKPDMMPSAHVGGFVGMGDSTKFTNDFADIPVKIVDDNQDNTIYAGGFAGMLGNIDPGAGVLERAYAKGSLSVQGITGAYAGGFVGSVDRYTITDAYAIGDVSNTGFDTRSGGFAGIIERAAVVNRAFAAQSKVETTGVNHATRSYAGGFAGYNDGVVTGAFANVPALTMNVSGANVFSGVFIGYNFRNANVTGSSYLGVANPVGRNLGTAAVTQAASDITDSYAVKGTVFEVDTAFLSLSGTLDVAIYSAKQLDGAVLLYNDSGLPYYQLFNRTAATKPSLDKLSLGADITVESHGWVPFAVFNGEFDGKGHTIKGLHGSAGSASAYGFVTENNGTIANVTFADAAIAGGNNTGIVASINHSNATISGVTVSGTVKGSDNTGAVAGTNDGMIMNAVVKSVTVEGASGTGAVTGINHNGATINGTTMSGTNTVKGSDYTGGIAGKNEGVISEAAVQSLTLEGANYTGGVAGLNSGKIVGASVNAAISSTGTVAGIVAGANEGQISKTYAAGTLSSDNAALTLIRGGIAGENKAAGEINQSFSMADINLTADQATVGGIAGVNHGTIRNTYNSGRISAKGTTKAWAGGIAGYAIEGIISDSLNYGEITAAVGGKIVSGQSYFGGIAGQKEAAATITKTAFNKQMLKANTAYYDAAGKRVAGSDEQATGMLGKDLSNGSLPANWTAGTWQAVQGFYPQLAALNEMASKLSTSAVIFADKDTVNQVKSDFALTRDAAVSWTADPTAAVITDATGSLKVTLKTTGSTALKVTVGSISRSVTINRAALLFAQAAKKPNAVSTSGNNNFYNEITVTLTTGETGGKIYYTLDGSQPDVWSTLYTAPIVLKDTTTLKAITVAEDREDSEQLSTVWTKIPPQVGGGGGGMIVSTPSIAANIGQNKVEVNGSAAVTVAKNSKLTLTAPTGRIIYYTTDGSTPTKNSPQYNGDLLITGNMTIKMITDQDDKVVTINYQVENAKYDLKADAGQVKYIAGYENNTFKPDAALTRYEMAEVLAPLLDKEDVTVGSQLSDVAGDKQNLVAFFTSAGIIEGYPDNTFGGDKGLSRAEFVVLMSRVLKLDVSEQGETKLSDVKGHWSEKYVNAFTKAGYVEGFPDGTFQPDSQITRAQAVVLINRVIGAKKQAGTVSFDDLPPSHWAYQDITSVAKLQPRRESN</sequence>
<dbReference type="PROSITE" id="PS51272">
    <property type="entry name" value="SLH"/>
    <property type="match status" value="2"/>
</dbReference>
<feature type="domain" description="SLH" evidence="2">
    <location>
        <begin position="2934"/>
        <end position="3001"/>
    </location>
</feature>
<organism evidence="3 4">
    <name type="scientific">Paenibacillus cremeus</name>
    <dbReference type="NCBI Taxonomy" id="2163881"/>
    <lineage>
        <taxon>Bacteria</taxon>
        <taxon>Bacillati</taxon>
        <taxon>Bacillota</taxon>
        <taxon>Bacilli</taxon>
        <taxon>Bacillales</taxon>
        <taxon>Paenibacillaceae</taxon>
        <taxon>Paenibacillus</taxon>
    </lineage>
</organism>
<dbReference type="OrthoDB" id="9802197at2"/>
<feature type="region of interest" description="Disordered" evidence="1">
    <location>
        <begin position="893"/>
        <end position="914"/>
    </location>
</feature>
<dbReference type="Pfam" id="PF00395">
    <property type="entry name" value="SLH"/>
    <property type="match status" value="3"/>
</dbReference>
<evidence type="ECO:0000313" key="3">
    <source>
        <dbReference type="EMBL" id="TVY07389.1"/>
    </source>
</evidence>
<dbReference type="EMBL" id="VNJI01000038">
    <property type="protein sequence ID" value="TVY07389.1"/>
    <property type="molecule type" value="Genomic_DNA"/>
</dbReference>
<dbReference type="Gene3D" id="2.160.20.110">
    <property type="match status" value="8"/>
</dbReference>
<name>A0A559K5H1_9BACL</name>
<gene>
    <name evidence="3" type="ORF">FPZ49_24430</name>
</gene>